<dbReference type="OrthoDB" id="3699707at2"/>
<reference evidence="1 2" key="1">
    <citation type="submission" date="2018-10" db="EMBL/GenBank/DDBJ databases">
        <title>Genomic Encyclopedia of Archaeal and Bacterial Type Strains, Phase II (KMG-II): from individual species to whole genera.</title>
        <authorList>
            <person name="Goeker M."/>
        </authorList>
    </citation>
    <scope>NUCLEOTIDE SEQUENCE [LARGE SCALE GENOMIC DNA]</scope>
    <source>
        <strain evidence="1 2">DSM 45657</strain>
    </source>
</reference>
<keyword evidence="2" id="KW-1185">Reference proteome</keyword>
<dbReference type="RefSeq" id="WP_147459985.1">
    <property type="nucleotide sequence ID" value="NZ_RCDD01000001.1"/>
</dbReference>
<protein>
    <submittedName>
        <fullName evidence="1">Uncharacterized protein</fullName>
    </submittedName>
</protein>
<dbReference type="Proteomes" id="UP000282454">
    <property type="component" value="Unassembled WGS sequence"/>
</dbReference>
<dbReference type="EMBL" id="RCDD01000001">
    <property type="protein sequence ID" value="RLK62283.1"/>
    <property type="molecule type" value="Genomic_DNA"/>
</dbReference>
<proteinExistence type="predicted"/>
<evidence type="ECO:0000313" key="2">
    <source>
        <dbReference type="Proteomes" id="UP000282454"/>
    </source>
</evidence>
<dbReference type="AlphaFoldDB" id="A0A421BD69"/>
<name>A0A421BD69_9PSEU</name>
<organism evidence="1 2">
    <name type="scientific">Actinokineospora cianjurensis</name>
    <dbReference type="NCBI Taxonomy" id="585224"/>
    <lineage>
        <taxon>Bacteria</taxon>
        <taxon>Bacillati</taxon>
        <taxon>Actinomycetota</taxon>
        <taxon>Actinomycetes</taxon>
        <taxon>Pseudonocardiales</taxon>
        <taxon>Pseudonocardiaceae</taxon>
        <taxon>Actinokineospora</taxon>
    </lineage>
</organism>
<sequence length="63" mass="7437">MDTAEGVIHVEWTIEAVKAEVNYRRNGTLDRTSRLHLREVRRAPWWRRLSGQRPDPRQGDRAA</sequence>
<accession>A0A421BD69</accession>
<comment type="caution">
    <text evidence="1">The sequence shown here is derived from an EMBL/GenBank/DDBJ whole genome shotgun (WGS) entry which is preliminary data.</text>
</comment>
<gene>
    <name evidence="1" type="ORF">CLV68_2840</name>
</gene>
<evidence type="ECO:0000313" key="1">
    <source>
        <dbReference type="EMBL" id="RLK62283.1"/>
    </source>
</evidence>